<reference evidence="4" key="2">
    <citation type="submission" date="2011-03" db="EMBL/GenBank/DDBJ databases">
        <title>The complete genome of Desulfobacca acetoxidans DSM 11109.</title>
        <authorList>
            <consortium name="US DOE Joint Genome Institute (JGI-PGF)"/>
            <person name="Lucas S."/>
            <person name="Copeland A."/>
            <person name="Lapidus A."/>
            <person name="Bruce D."/>
            <person name="Goodwin L."/>
            <person name="Pitluck S."/>
            <person name="Peters L."/>
            <person name="Kyrpides N."/>
            <person name="Mavromatis K."/>
            <person name="Ivanova N."/>
            <person name="Ovchinnikova G."/>
            <person name="Teshima H."/>
            <person name="Detter J.C."/>
            <person name="Han C."/>
            <person name="Land M."/>
            <person name="Hauser L."/>
            <person name="Markowitz V."/>
            <person name="Cheng J.-F."/>
            <person name="Hugenholtz P."/>
            <person name="Woyke T."/>
            <person name="Wu D."/>
            <person name="Spring S."/>
            <person name="Schueler E."/>
            <person name="Brambilla E."/>
            <person name="Klenk H.-P."/>
            <person name="Eisen J.A."/>
        </authorList>
    </citation>
    <scope>NUCLEOTIDE SEQUENCE [LARGE SCALE GENOMIC DNA]</scope>
    <source>
        <strain evidence="4">ATCC 700848 / DSM 11109 / ASRB2</strain>
    </source>
</reference>
<feature type="compositionally biased region" description="Polar residues" evidence="1">
    <location>
        <begin position="454"/>
        <end position="469"/>
    </location>
</feature>
<keyword evidence="2" id="KW-0732">Signal</keyword>
<dbReference type="KEGG" id="dao:Desac_0641"/>
<feature type="compositionally biased region" description="Low complexity" evidence="1">
    <location>
        <begin position="498"/>
        <end position="527"/>
    </location>
</feature>
<feature type="compositionally biased region" description="Basic and acidic residues" evidence="1">
    <location>
        <begin position="303"/>
        <end position="314"/>
    </location>
</feature>
<feature type="compositionally biased region" description="Basic and acidic residues" evidence="1">
    <location>
        <begin position="329"/>
        <end position="338"/>
    </location>
</feature>
<reference evidence="3 4" key="1">
    <citation type="journal article" date="2011" name="Stand. Genomic Sci.">
        <title>Complete genome sequence of the acetate-degrading sulfate reducer Desulfobacca acetoxidans type strain (ASRB2).</title>
        <authorList>
            <person name="Goker M."/>
            <person name="Teshima H."/>
            <person name="Lapidus A."/>
            <person name="Nolan M."/>
            <person name="Lucas S."/>
            <person name="Hammon N."/>
            <person name="Deshpande S."/>
            <person name="Cheng J.F."/>
            <person name="Tapia R."/>
            <person name="Han C."/>
            <person name="Goodwin L."/>
            <person name="Pitluck S."/>
            <person name="Huntemann M."/>
            <person name="Liolios K."/>
            <person name="Ivanova N."/>
            <person name="Pagani I."/>
            <person name="Mavromatis K."/>
            <person name="Ovchinikova G."/>
            <person name="Pati A."/>
            <person name="Chen A."/>
            <person name="Palaniappan K."/>
            <person name="Land M."/>
            <person name="Hauser L."/>
            <person name="Brambilla E.M."/>
            <person name="Rohde M."/>
            <person name="Spring S."/>
            <person name="Detter J.C."/>
            <person name="Woyke T."/>
            <person name="Bristow J."/>
            <person name="Eisen J.A."/>
            <person name="Markowitz V."/>
            <person name="Hugenholtz P."/>
            <person name="Kyrpides N.C."/>
            <person name="Klenk H.P."/>
        </authorList>
    </citation>
    <scope>NUCLEOTIDE SEQUENCE [LARGE SCALE GENOMIC DNA]</scope>
    <source>
        <strain evidence="4">ATCC 700848 / DSM 11109 / ASRB2</strain>
    </source>
</reference>
<feature type="region of interest" description="Disordered" evidence="1">
    <location>
        <begin position="299"/>
        <end position="595"/>
    </location>
</feature>
<dbReference type="Pfam" id="PF20245">
    <property type="entry name" value="DUF6600"/>
    <property type="match status" value="1"/>
</dbReference>
<feature type="chain" id="PRO_5003282620" evidence="2">
    <location>
        <begin position="23"/>
        <end position="595"/>
    </location>
</feature>
<dbReference type="AlphaFoldDB" id="F2NGB0"/>
<sequence length="595" mass="68198">MIKIFWRTFPVLLLICALGMGAGVLAPAPGQAGQQDAALFQEALSRFGQWLHHGQYGPVWQPQQVNQGWRPYTNGRWVPTQEGYVFETDEPWGWATYHYGNWANTSDYGWVWVPGRTWYPHTVNWRTNDEYIGWSPVAPPDTASLGEYSSGMYAAEDYPQPMDLGAGSACMYQSSPLSWIFTPASNFLLGWGEPYSSSYSYAYANALASSQYIPTIYERTVYVNNYVSPSYAPRACYNWGPPATYINKVTNINIERDCRYKNLRLAHLRQALPPANLKARHPAWREIMPASLASHRFTTRQVEPARIRPGEVNRPDAIAAPASLSRSRAGLDSRREGRQPFLGQRAQISPSSWETADATSNSQSDQRRRMISQTSGNQGGSPSGTDGRPRIWQRQSAPYQTVSATSPTESNEPTPPRMGEARRTGASLESQTPPQSLDRVQPRRRSWPPEVRRTASNTSRPQTVNTPANQVVRPNPLPAQQSPRWQQQEERRRREQRLQQQRRSVEQQVQQDQQFRRQQQLEMARQQQETRLRQEQQRQQQMQGQIQQQRQQQMQIQQRQQQIRQQRQMAAPAPPPRQAPPPPQRQKKQENKSQP</sequence>
<evidence type="ECO:0000313" key="3">
    <source>
        <dbReference type="EMBL" id="AEB08523.1"/>
    </source>
</evidence>
<dbReference type="EMBL" id="CP002629">
    <property type="protein sequence ID" value="AEB08523.1"/>
    <property type="molecule type" value="Genomic_DNA"/>
</dbReference>
<protein>
    <submittedName>
        <fullName evidence="3">Uncharacterized protein</fullName>
    </submittedName>
</protein>
<dbReference type="STRING" id="880072.Desac_0641"/>
<feature type="signal peptide" evidence="2">
    <location>
        <begin position="1"/>
        <end position="22"/>
    </location>
</feature>
<dbReference type="OrthoDB" id="5485224at2"/>
<evidence type="ECO:0000256" key="1">
    <source>
        <dbReference type="SAM" id="MobiDB-lite"/>
    </source>
</evidence>
<gene>
    <name evidence="3" type="ordered locus">Desac_0641</name>
</gene>
<feature type="compositionally biased region" description="Low complexity" evidence="1">
    <location>
        <begin position="537"/>
        <end position="571"/>
    </location>
</feature>
<dbReference type="InterPro" id="IPR046535">
    <property type="entry name" value="DUF6600"/>
</dbReference>
<feature type="compositionally biased region" description="Polar residues" evidence="1">
    <location>
        <begin position="393"/>
        <end position="404"/>
    </location>
</feature>
<organism evidence="3 4">
    <name type="scientific">Desulfobacca acetoxidans (strain ATCC 700848 / DSM 11109 / ASRB2)</name>
    <dbReference type="NCBI Taxonomy" id="880072"/>
    <lineage>
        <taxon>Bacteria</taxon>
        <taxon>Pseudomonadati</taxon>
        <taxon>Thermodesulfobacteriota</taxon>
        <taxon>Desulfobaccia</taxon>
        <taxon>Desulfobaccales</taxon>
        <taxon>Desulfobaccaceae</taxon>
        <taxon>Desulfobacca</taxon>
    </lineage>
</organism>
<feature type="compositionally biased region" description="Polar residues" evidence="1">
    <location>
        <begin position="346"/>
        <end position="364"/>
    </location>
</feature>
<dbReference type="HOGENOM" id="CLU_458376_0_0_7"/>
<proteinExistence type="predicted"/>
<keyword evidence="4" id="KW-1185">Reference proteome</keyword>
<evidence type="ECO:0000313" key="4">
    <source>
        <dbReference type="Proteomes" id="UP000000483"/>
    </source>
</evidence>
<dbReference type="RefSeq" id="WP_013705636.1">
    <property type="nucleotide sequence ID" value="NC_015388.1"/>
</dbReference>
<dbReference type="eggNOG" id="COG3115">
    <property type="taxonomic scope" value="Bacteria"/>
</dbReference>
<evidence type="ECO:0000256" key="2">
    <source>
        <dbReference type="SAM" id="SignalP"/>
    </source>
</evidence>
<feature type="compositionally biased region" description="Basic and acidic residues" evidence="1">
    <location>
        <begin position="487"/>
        <end position="497"/>
    </location>
</feature>
<accession>F2NGB0</accession>
<dbReference type="Proteomes" id="UP000000483">
    <property type="component" value="Chromosome"/>
</dbReference>
<feature type="compositionally biased region" description="Pro residues" evidence="1">
    <location>
        <begin position="572"/>
        <end position="584"/>
    </location>
</feature>
<name>F2NGB0_DESAR</name>